<dbReference type="KEGG" id="vg:40094935"/>
<organism evidence="1 2">
    <name type="scientific">Vibrio phage JSF10</name>
    <dbReference type="NCBI Taxonomy" id="1983593"/>
    <lineage>
        <taxon>Viruses</taxon>
        <taxon>Duplodnaviria</taxon>
        <taxon>Heunggongvirae</taxon>
        <taxon>Uroviricota</taxon>
        <taxon>Caudoviricetes</taxon>
        <taxon>Demerecviridae</taxon>
        <taxon>Ermolyevavirinae</taxon>
        <taxon>Jesfedecavirus</taxon>
        <taxon>Jesfedecavirus JSF10</taxon>
    </lineage>
</organism>
<dbReference type="GeneID" id="40094935"/>
<name>A0A2D0YNE8_9CAUD</name>
<accession>A0A2D0YNE8</accession>
<protein>
    <submittedName>
        <fullName evidence="1">Uncharacterized protein</fullName>
    </submittedName>
</protein>
<evidence type="ECO:0000313" key="1">
    <source>
        <dbReference type="EMBL" id="ASV43402.1"/>
    </source>
</evidence>
<dbReference type="RefSeq" id="YP_009618429.1">
    <property type="nucleotide sequence ID" value="NC_042074.1"/>
</dbReference>
<keyword evidence="2" id="KW-1185">Reference proteome</keyword>
<proteinExistence type="predicted"/>
<evidence type="ECO:0000313" key="2">
    <source>
        <dbReference type="Proteomes" id="UP000241249"/>
    </source>
</evidence>
<dbReference type="EMBL" id="KY883654">
    <property type="protein sequence ID" value="ASV43402.1"/>
    <property type="molecule type" value="Genomic_DNA"/>
</dbReference>
<reference evidence="1 2" key="1">
    <citation type="journal article" date="2017" name="Sci. Rep.">
        <title>Analysis of the CRISPR-Cas system in bacteriophages active on epidemic strains of Vibrio cholerae in Bangladesh.</title>
        <authorList>
            <person name="Naser I.B."/>
            <person name="Hoque M.M."/>
            <person name="Nahid M.A."/>
            <person name="Tareq T.M."/>
            <person name="Rocky M.K."/>
            <person name="Faruque S.M."/>
        </authorList>
    </citation>
    <scope>NUCLEOTIDE SEQUENCE [LARGE SCALE GENOMIC DNA]</scope>
</reference>
<dbReference type="Proteomes" id="UP000241249">
    <property type="component" value="Segment"/>
</dbReference>
<sequence length="108" mass="12175">MLKHKEAIFQCIVEALDGTCITLDTGIHAGAFNFVADKLGDDWYQYSDIIEEFGNEVYACINESLQLCEELEEFISQSIAICPVCGWWAECYEDSDDYDECICSDCAS</sequence>